<feature type="transmembrane region" description="Helical" evidence="1">
    <location>
        <begin position="12"/>
        <end position="34"/>
    </location>
</feature>
<sequence>MRLDVKLDKARYFLGQAFCLMAPFFLFTSIVLAANPDEEFFPEIFCYASDSENKFVTENNNYNHQFSEDL</sequence>
<keyword evidence="1" id="KW-0472">Membrane</keyword>
<organism evidence="2">
    <name type="scientific">marine metagenome</name>
    <dbReference type="NCBI Taxonomy" id="408172"/>
    <lineage>
        <taxon>unclassified sequences</taxon>
        <taxon>metagenomes</taxon>
        <taxon>ecological metagenomes</taxon>
    </lineage>
</organism>
<name>A0A382ULV2_9ZZZZ</name>
<gene>
    <name evidence="2" type="ORF">METZ01_LOCUS387542</name>
</gene>
<accession>A0A382ULV2</accession>
<proteinExistence type="predicted"/>
<keyword evidence="1" id="KW-1133">Transmembrane helix</keyword>
<reference evidence="2" key="1">
    <citation type="submission" date="2018-05" db="EMBL/GenBank/DDBJ databases">
        <authorList>
            <person name="Lanie J.A."/>
            <person name="Ng W.-L."/>
            <person name="Kazmierczak K.M."/>
            <person name="Andrzejewski T.M."/>
            <person name="Davidsen T.M."/>
            <person name="Wayne K.J."/>
            <person name="Tettelin H."/>
            <person name="Glass J.I."/>
            <person name="Rusch D."/>
            <person name="Podicherti R."/>
            <person name="Tsui H.-C.T."/>
            <person name="Winkler M.E."/>
        </authorList>
    </citation>
    <scope>NUCLEOTIDE SEQUENCE</scope>
</reference>
<dbReference type="EMBL" id="UINC01144888">
    <property type="protein sequence ID" value="SVD34688.1"/>
    <property type="molecule type" value="Genomic_DNA"/>
</dbReference>
<feature type="non-terminal residue" evidence="2">
    <location>
        <position position="70"/>
    </location>
</feature>
<evidence type="ECO:0000256" key="1">
    <source>
        <dbReference type="SAM" id="Phobius"/>
    </source>
</evidence>
<keyword evidence="1" id="KW-0812">Transmembrane</keyword>
<protein>
    <submittedName>
        <fullName evidence="2">Uncharacterized protein</fullName>
    </submittedName>
</protein>
<evidence type="ECO:0000313" key="2">
    <source>
        <dbReference type="EMBL" id="SVD34688.1"/>
    </source>
</evidence>
<dbReference type="AlphaFoldDB" id="A0A382ULV2"/>